<comment type="caution">
    <text evidence="5">The sequence shown here is derived from an EMBL/GenBank/DDBJ whole genome shotgun (WGS) entry which is preliminary data.</text>
</comment>
<dbReference type="InterPro" id="IPR001647">
    <property type="entry name" value="HTH_TetR"/>
</dbReference>
<keyword evidence="1 2" id="KW-0238">DNA-binding</keyword>
<dbReference type="SUPFAM" id="SSF46689">
    <property type="entry name" value="Homeodomain-like"/>
    <property type="match status" value="1"/>
</dbReference>
<evidence type="ECO:0000313" key="5">
    <source>
        <dbReference type="EMBL" id="GGB14219.1"/>
    </source>
</evidence>
<feature type="domain" description="HTH tetR-type" evidence="4">
    <location>
        <begin position="30"/>
        <end position="90"/>
    </location>
</feature>
<gene>
    <name evidence="5" type="ORF">GCM10010979_30900</name>
</gene>
<dbReference type="InterPro" id="IPR050109">
    <property type="entry name" value="HTH-type_TetR-like_transc_reg"/>
</dbReference>
<dbReference type="Gene3D" id="1.10.357.10">
    <property type="entry name" value="Tetracycline Repressor, domain 2"/>
    <property type="match status" value="1"/>
</dbReference>
<evidence type="ECO:0000256" key="1">
    <source>
        <dbReference type="ARBA" id="ARBA00023125"/>
    </source>
</evidence>
<dbReference type="GO" id="GO:0003700">
    <property type="term" value="F:DNA-binding transcription factor activity"/>
    <property type="evidence" value="ECO:0007669"/>
    <property type="project" value="TreeGrafter"/>
</dbReference>
<protein>
    <submittedName>
        <fullName evidence="5">TetR family transcriptional regulator</fullName>
    </submittedName>
</protein>
<dbReference type="PROSITE" id="PS50977">
    <property type="entry name" value="HTH_TETR_2"/>
    <property type="match status" value="1"/>
</dbReference>
<evidence type="ECO:0000259" key="4">
    <source>
        <dbReference type="PROSITE" id="PS50977"/>
    </source>
</evidence>
<dbReference type="PANTHER" id="PTHR30055:SF200">
    <property type="entry name" value="HTH-TYPE TRANSCRIPTIONAL REPRESSOR BDCR"/>
    <property type="match status" value="1"/>
</dbReference>
<keyword evidence="6" id="KW-1185">Reference proteome</keyword>
<dbReference type="Proteomes" id="UP000606922">
    <property type="component" value="Unassembled WGS sequence"/>
</dbReference>
<organism evidence="5 6">
    <name type="scientific">Conyzicola nivalis</name>
    <dbReference type="NCBI Taxonomy" id="1477021"/>
    <lineage>
        <taxon>Bacteria</taxon>
        <taxon>Bacillati</taxon>
        <taxon>Actinomycetota</taxon>
        <taxon>Actinomycetes</taxon>
        <taxon>Micrococcales</taxon>
        <taxon>Microbacteriaceae</taxon>
        <taxon>Conyzicola</taxon>
    </lineage>
</organism>
<reference evidence="5" key="2">
    <citation type="submission" date="2020-09" db="EMBL/GenBank/DDBJ databases">
        <authorList>
            <person name="Sun Q."/>
            <person name="Zhou Y."/>
        </authorList>
    </citation>
    <scope>NUCLEOTIDE SEQUENCE</scope>
    <source>
        <strain evidence="5">CGMCC 1.12813</strain>
    </source>
</reference>
<feature type="region of interest" description="Disordered" evidence="3">
    <location>
        <begin position="1"/>
        <end position="32"/>
    </location>
</feature>
<accession>A0A916SSL4</accession>
<dbReference type="PANTHER" id="PTHR30055">
    <property type="entry name" value="HTH-TYPE TRANSCRIPTIONAL REGULATOR RUTR"/>
    <property type="match status" value="1"/>
</dbReference>
<dbReference type="SUPFAM" id="SSF48498">
    <property type="entry name" value="Tetracyclin repressor-like, C-terminal domain"/>
    <property type="match status" value="1"/>
</dbReference>
<evidence type="ECO:0000256" key="2">
    <source>
        <dbReference type="PROSITE-ProRule" id="PRU00335"/>
    </source>
</evidence>
<dbReference type="PRINTS" id="PR00455">
    <property type="entry name" value="HTHTETR"/>
</dbReference>
<feature type="DNA-binding region" description="H-T-H motif" evidence="2">
    <location>
        <begin position="53"/>
        <end position="72"/>
    </location>
</feature>
<sequence length="211" mass="22497">MKAIAAQAASREKEESVSTITPATTRGRDGSARDRILDAATELFYANGIRGTSADRIIEQAGITKVTFYRHFRTKTDLIVAYLELQAAGERAAIESARDQAGPEDALSNIAKVIGTASCMPGFRGCPFINAAAETPDPEDPVRVVVDAHRRWTREVLAEIATDAGAADADTTAGQLLMLRDGAMVNGYLSDPDKIAETLQIACLAVISSSR</sequence>
<evidence type="ECO:0000256" key="3">
    <source>
        <dbReference type="SAM" id="MobiDB-lite"/>
    </source>
</evidence>
<dbReference type="AlphaFoldDB" id="A0A916SSL4"/>
<dbReference type="Pfam" id="PF00440">
    <property type="entry name" value="TetR_N"/>
    <property type="match status" value="1"/>
</dbReference>
<dbReference type="InterPro" id="IPR036271">
    <property type="entry name" value="Tet_transcr_reg_TetR-rel_C_sf"/>
</dbReference>
<proteinExistence type="predicted"/>
<reference evidence="5" key="1">
    <citation type="journal article" date="2014" name="Int. J. Syst. Evol. Microbiol.">
        <title>Complete genome sequence of Corynebacterium casei LMG S-19264T (=DSM 44701T), isolated from a smear-ripened cheese.</title>
        <authorList>
            <consortium name="US DOE Joint Genome Institute (JGI-PGF)"/>
            <person name="Walter F."/>
            <person name="Albersmeier A."/>
            <person name="Kalinowski J."/>
            <person name="Ruckert C."/>
        </authorList>
    </citation>
    <scope>NUCLEOTIDE SEQUENCE</scope>
    <source>
        <strain evidence="5">CGMCC 1.12813</strain>
    </source>
</reference>
<dbReference type="EMBL" id="BMGB01000002">
    <property type="protein sequence ID" value="GGB14219.1"/>
    <property type="molecule type" value="Genomic_DNA"/>
</dbReference>
<evidence type="ECO:0000313" key="6">
    <source>
        <dbReference type="Proteomes" id="UP000606922"/>
    </source>
</evidence>
<dbReference type="InterPro" id="IPR009057">
    <property type="entry name" value="Homeodomain-like_sf"/>
</dbReference>
<name>A0A916SSL4_9MICO</name>
<dbReference type="GO" id="GO:0000976">
    <property type="term" value="F:transcription cis-regulatory region binding"/>
    <property type="evidence" value="ECO:0007669"/>
    <property type="project" value="TreeGrafter"/>
</dbReference>